<dbReference type="STRING" id="755172.HMPREF1863_01512"/>
<evidence type="ECO:0000256" key="3">
    <source>
        <dbReference type="ARBA" id="ARBA00022691"/>
    </source>
</evidence>
<dbReference type="InterPro" id="IPR006638">
    <property type="entry name" value="Elp3/MiaA/NifB-like_rSAM"/>
</dbReference>
<sequence length="324" mass="36506">MAKCNIIPIFIPFSGCPIKCVYCDQNRITGASSFKTGEDVREEILEGLHRMGSDSAEAAFYGGTFTMLSLERQTELLSAVGPFIKSGDISSIRLSTRPEQLTSEDFIRLKAAGVKTIEFGIQSIDHQVLSESMRGLDLATMEKTVRLAKSHGLSLGLQQMIGLPEDTYEKDKDTAKWIVQYADFVRIYPTVVFENTALYERYLEGSYRPLSLNKAIAISADLLDFYECHHIPVIRVGLPQMDREDYVEGPYDDNFREFAESKRRVEKLLCLYDSIGEIGASSGEINRIIGPRGYGRKLLEDRFGPIRFNILKDETNGSVIIKER</sequence>
<dbReference type="PANTHER" id="PTHR11135">
    <property type="entry name" value="HISTONE ACETYLTRANSFERASE-RELATED"/>
    <property type="match status" value="1"/>
</dbReference>
<evidence type="ECO:0000313" key="8">
    <source>
        <dbReference type="EMBL" id="KXB65004.1"/>
    </source>
</evidence>
<dbReference type="CDD" id="cd01335">
    <property type="entry name" value="Radical_SAM"/>
    <property type="match status" value="1"/>
</dbReference>
<gene>
    <name evidence="8" type="ORF">HMPREF1863_01512</name>
</gene>
<keyword evidence="4" id="KW-0479">Metal-binding</keyword>
<dbReference type="PATRIC" id="fig|755172.3.peg.1472"/>
<dbReference type="Gene3D" id="3.80.30.20">
    <property type="entry name" value="tm_1862 like domain"/>
    <property type="match status" value="1"/>
</dbReference>
<dbReference type="SMART" id="SM00729">
    <property type="entry name" value="Elp3"/>
    <property type="match status" value="1"/>
</dbReference>
<comment type="caution">
    <text evidence="8">The sequence shown here is derived from an EMBL/GenBank/DDBJ whole genome shotgun (WGS) entry which is preliminary data.</text>
</comment>
<dbReference type="GO" id="GO:0005737">
    <property type="term" value="C:cytoplasm"/>
    <property type="evidence" value="ECO:0007669"/>
    <property type="project" value="TreeGrafter"/>
</dbReference>
<keyword evidence="9" id="KW-1185">Reference proteome</keyword>
<dbReference type="Proteomes" id="UP000070442">
    <property type="component" value="Unassembled WGS sequence"/>
</dbReference>
<feature type="domain" description="Radical SAM core" evidence="7">
    <location>
        <begin position="3"/>
        <end position="221"/>
    </location>
</feature>
<keyword evidence="3" id="KW-0949">S-adenosyl-L-methionine</keyword>
<keyword evidence="2" id="KW-0004">4Fe-4S</keyword>
<reference evidence="9" key="1">
    <citation type="submission" date="2016-01" db="EMBL/GenBank/DDBJ databases">
        <authorList>
            <person name="Mitreva M."/>
            <person name="Pepin K.H."/>
            <person name="Mihindukulasuriya K.A."/>
            <person name="Fulton R."/>
            <person name="Fronick C."/>
            <person name="O'Laughlin M."/>
            <person name="Miner T."/>
            <person name="Herter B."/>
            <person name="Rosa B.A."/>
            <person name="Cordes M."/>
            <person name="Tomlinson C."/>
            <person name="Wollam A."/>
            <person name="Palsikar V.B."/>
            <person name="Mardis E.R."/>
            <person name="Wilson R.K."/>
        </authorList>
    </citation>
    <scope>NUCLEOTIDE SEQUENCE [LARGE SCALE GENOMIC DNA]</scope>
    <source>
        <strain evidence="9">DNF00729</strain>
    </source>
</reference>
<dbReference type="GO" id="GO:0046872">
    <property type="term" value="F:metal ion binding"/>
    <property type="evidence" value="ECO:0007669"/>
    <property type="project" value="UniProtKB-KW"/>
</dbReference>
<evidence type="ECO:0000313" key="9">
    <source>
        <dbReference type="Proteomes" id="UP000070442"/>
    </source>
</evidence>
<dbReference type="Pfam" id="PF04055">
    <property type="entry name" value="Radical_SAM"/>
    <property type="match status" value="1"/>
</dbReference>
<dbReference type="GO" id="GO:0051539">
    <property type="term" value="F:4 iron, 4 sulfur cluster binding"/>
    <property type="evidence" value="ECO:0007669"/>
    <property type="project" value="UniProtKB-KW"/>
</dbReference>
<dbReference type="InterPro" id="IPR007197">
    <property type="entry name" value="rSAM"/>
</dbReference>
<evidence type="ECO:0000256" key="6">
    <source>
        <dbReference type="ARBA" id="ARBA00023014"/>
    </source>
</evidence>
<dbReference type="PANTHER" id="PTHR11135:SF0">
    <property type="entry name" value="ELONGATOR COMPLEX PROTEIN 3"/>
    <property type="match status" value="1"/>
</dbReference>
<protein>
    <submittedName>
        <fullName evidence="8">Radical SAM domain protein</fullName>
    </submittedName>
</protein>
<dbReference type="Pfam" id="PF16199">
    <property type="entry name" value="Radical_SAM_C"/>
    <property type="match status" value="1"/>
</dbReference>
<evidence type="ECO:0000256" key="5">
    <source>
        <dbReference type="ARBA" id="ARBA00023004"/>
    </source>
</evidence>
<dbReference type="EMBL" id="LSDG01000045">
    <property type="protein sequence ID" value="KXB65004.1"/>
    <property type="molecule type" value="Genomic_DNA"/>
</dbReference>
<dbReference type="OrthoDB" id="9815044at2"/>
<keyword evidence="5" id="KW-0408">Iron</keyword>
<keyword evidence="6" id="KW-0411">Iron-sulfur</keyword>
<proteinExistence type="predicted"/>
<dbReference type="InterPro" id="IPR039661">
    <property type="entry name" value="ELP3"/>
</dbReference>
<accession>A0A134ABA8</accession>
<dbReference type="SFLD" id="SFLDG01086">
    <property type="entry name" value="elongater_protein-like"/>
    <property type="match status" value="1"/>
</dbReference>
<organism evidence="8 9">
    <name type="scientific">Aedoeadaptatus coxii</name>
    <dbReference type="NCBI Taxonomy" id="755172"/>
    <lineage>
        <taxon>Bacteria</taxon>
        <taxon>Bacillati</taxon>
        <taxon>Bacillota</taxon>
        <taxon>Tissierellia</taxon>
        <taxon>Tissierellales</taxon>
        <taxon>Peptoniphilaceae</taxon>
        <taxon>Aedoeadaptatus</taxon>
    </lineage>
</organism>
<dbReference type="AlphaFoldDB" id="A0A134ABA8"/>
<dbReference type="GO" id="GO:0002926">
    <property type="term" value="P:tRNA wobble base 5-methoxycarbonylmethyl-2-thiouridinylation"/>
    <property type="evidence" value="ECO:0007669"/>
    <property type="project" value="TreeGrafter"/>
</dbReference>
<dbReference type="PROSITE" id="PS51918">
    <property type="entry name" value="RADICAL_SAM"/>
    <property type="match status" value="1"/>
</dbReference>
<name>A0A134ABA8_9FIRM</name>
<dbReference type="SUPFAM" id="SSF102114">
    <property type="entry name" value="Radical SAM enzymes"/>
    <property type="match status" value="1"/>
</dbReference>
<dbReference type="GO" id="GO:0003824">
    <property type="term" value="F:catalytic activity"/>
    <property type="evidence" value="ECO:0007669"/>
    <property type="project" value="InterPro"/>
</dbReference>
<dbReference type="SFLD" id="SFLDS00029">
    <property type="entry name" value="Radical_SAM"/>
    <property type="match status" value="1"/>
</dbReference>
<evidence type="ECO:0000256" key="1">
    <source>
        <dbReference type="ARBA" id="ARBA00001966"/>
    </source>
</evidence>
<dbReference type="InterPro" id="IPR032432">
    <property type="entry name" value="Radical_SAM_C"/>
</dbReference>
<dbReference type="InterPro" id="IPR058240">
    <property type="entry name" value="rSAM_sf"/>
</dbReference>
<evidence type="ECO:0000259" key="7">
    <source>
        <dbReference type="PROSITE" id="PS51918"/>
    </source>
</evidence>
<evidence type="ECO:0000256" key="2">
    <source>
        <dbReference type="ARBA" id="ARBA00022485"/>
    </source>
</evidence>
<evidence type="ECO:0000256" key="4">
    <source>
        <dbReference type="ARBA" id="ARBA00022723"/>
    </source>
</evidence>
<dbReference type="SFLD" id="SFLDG01082">
    <property type="entry name" value="B12-binding_domain_containing"/>
    <property type="match status" value="1"/>
</dbReference>
<dbReference type="RefSeq" id="WP_068369092.1">
    <property type="nucleotide sequence ID" value="NZ_KQ960182.1"/>
</dbReference>
<dbReference type="InterPro" id="IPR023404">
    <property type="entry name" value="rSAM_horseshoe"/>
</dbReference>
<comment type="cofactor">
    <cofactor evidence="1">
        <name>[4Fe-4S] cluster</name>
        <dbReference type="ChEBI" id="CHEBI:49883"/>
    </cofactor>
</comment>